<proteinExistence type="predicted"/>
<evidence type="ECO:0008006" key="4">
    <source>
        <dbReference type="Google" id="ProtNLM"/>
    </source>
</evidence>
<evidence type="ECO:0000313" key="2">
    <source>
        <dbReference type="EMBL" id="KAJ8892402.1"/>
    </source>
</evidence>
<accession>A0ABQ9I7E3</accession>
<dbReference type="EMBL" id="JARBHB010000002">
    <property type="protein sequence ID" value="KAJ8892402.1"/>
    <property type="molecule type" value="Genomic_DNA"/>
</dbReference>
<name>A0ABQ9I7E3_9NEOP</name>
<evidence type="ECO:0000313" key="3">
    <source>
        <dbReference type="Proteomes" id="UP001159363"/>
    </source>
</evidence>
<feature type="region of interest" description="Disordered" evidence="1">
    <location>
        <begin position="235"/>
        <end position="301"/>
    </location>
</feature>
<organism evidence="2 3">
    <name type="scientific">Dryococelus australis</name>
    <dbReference type="NCBI Taxonomy" id="614101"/>
    <lineage>
        <taxon>Eukaryota</taxon>
        <taxon>Metazoa</taxon>
        <taxon>Ecdysozoa</taxon>
        <taxon>Arthropoda</taxon>
        <taxon>Hexapoda</taxon>
        <taxon>Insecta</taxon>
        <taxon>Pterygota</taxon>
        <taxon>Neoptera</taxon>
        <taxon>Polyneoptera</taxon>
        <taxon>Phasmatodea</taxon>
        <taxon>Verophasmatodea</taxon>
        <taxon>Anareolatae</taxon>
        <taxon>Phasmatidae</taxon>
        <taxon>Eurycanthinae</taxon>
        <taxon>Dryococelus</taxon>
    </lineage>
</organism>
<keyword evidence="3" id="KW-1185">Reference proteome</keyword>
<sequence length="301" mass="34211">MEKAAHIEKIKTETKIAKVSEQMFVVEEKIDRVAASIRDLQIVARYDVLPLNSPPTSTTLGNSNSHTLIHLPISVIMHHPSKLWAEQIHKFEGRIGENPVNCLLKFQKYASLFDLSDGDMLRCDTAACFVPGKGKHLKAYLSEMYERSHHLEPPVNDEEFIGMILRQLPFKYQSHWTGRHENSLATFREDLLAFDSIQQQQNYRDNERPPNTELTTVLSHKISEVHHEITVVILGPNEEDQGHPDMRDDIPADEPESPHNNDAEPHASGKRATNNTTHKNLGKLTICRKGKIRAKRLRASG</sequence>
<feature type="compositionally biased region" description="Basic residues" evidence="1">
    <location>
        <begin position="286"/>
        <end position="301"/>
    </location>
</feature>
<feature type="compositionally biased region" description="Basic and acidic residues" evidence="1">
    <location>
        <begin position="240"/>
        <end position="267"/>
    </location>
</feature>
<comment type="caution">
    <text evidence="2">The sequence shown here is derived from an EMBL/GenBank/DDBJ whole genome shotgun (WGS) entry which is preliminary data.</text>
</comment>
<gene>
    <name evidence="2" type="ORF">PR048_004982</name>
</gene>
<dbReference type="Proteomes" id="UP001159363">
    <property type="component" value="Chromosome 2"/>
</dbReference>
<reference evidence="2 3" key="1">
    <citation type="submission" date="2023-02" db="EMBL/GenBank/DDBJ databases">
        <title>LHISI_Scaffold_Assembly.</title>
        <authorList>
            <person name="Stuart O.P."/>
            <person name="Cleave R."/>
            <person name="Magrath M.J.L."/>
            <person name="Mikheyev A.S."/>
        </authorList>
    </citation>
    <scope>NUCLEOTIDE SEQUENCE [LARGE SCALE GENOMIC DNA]</scope>
    <source>
        <strain evidence="2">Daus_M_001</strain>
        <tissue evidence="2">Leg muscle</tissue>
    </source>
</reference>
<evidence type="ECO:0000256" key="1">
    <source>
        <dbReference type="SAM" id="MobiDB-lite"/>
    </source>
</evidence>
<protein>
    <recommendedName>
        <fullName evidence="4">Gag protein</fullName>
    </recommendedName>
</protein>